<keyword evidence="2" id="KW-0547">Nucleotide-binding</keyword>
<dbReference type="SUPFAM" id="SSF52540">
    <property type="entry name" value="P-loop containing nucleoside triphosphate hydrolases"/>
    <property type="match status" value="1"/>
</dbReference>
<reference evidence="7 8" key="1">
    <citation type="submission" date="2020-10" db="EMBL/GenBank/DDBJ databases">
        <title>Wide distribution of Phycisphaera-like planctomycetes from WD2101 soil group in peatlands and genome analysis of the first cultivated representative.</title>
        <authorList>
            <person name="Dedysh S.N."/>
            <person name="Beletsky A.V."/>
            <person name="Ivanova A."/>
            <person name="Kulichevskaya I.S."/>
            <person name="Suzina N.E."/>
            <person name="Philippov D.A."/>
            <person name="Rakitin A.L."/>
            <person name="Mardanov A.V."/>
            <person name="Ravin N.V."/>
        </authorList>
    </citation>
    <scope>NUCLEOTIDE SEQUENCE [LARGE SCALE GENOMIC DNA]</scope>
    <source>
        <strain evidence="7 8">M1803</strain>
    </source>
</reference>
<evidence type="ECO:0000313" key="7">
    <source>
        <dbReference type="EMBL" id="QOV89149.1"/>
    </source>
</evidence>
<evidence type="ECO:0000313" key="8">
    <source>
        <dbReference type="Proteomes" id="UP000593765"/>
    </source>
</evidence>
<feature type="compositionally biased region" description="Low complexity" evidence="4">
    <location>
        <begin position="565"/>
        <end position="583"/>
    </location>
</feature>
<dbReference type="AlphaFoldDB" id="A0A7M2WUN1"/>
<proteinExistence type="inferred from homology"/>
<dbReference type="RefSeq" id="WP_206292169.1">
    <property type="nucleotide sequence ID" value="NZ_CP063458.1"/>
</dbReference>
<organism evidence="7 8">
    <name type="scientific">Humisphaera borealis</name>
    <dbReference type="NCBI Taxonomy" id="2807512"/>
    <lineage>
        <taxon>Bacteria</taxon>
        <taxon>Pseudomonadati</taxon>
        <taxon>Planctomycetota</taxon>
        <taxon>Phycisphaerae</taxon>
        <taxon>Tepidisphaerales</taxon>
        <taxon>Tepidisphaeraceae</taxon>
        <taxon>Humisphaera</taxon>
    </lineage>
</organism>
<feature type="compositionally biased region" description="Pro residues" evidence="4">
    <location>
        <begin position="624"/>
        <end position="641"/>
    </location>
</feature>
<dbReference type="GO" id="GO:0005524">
    <property type="term" value="F:ATP binding"/>
    <property type="evidence" value="ECO:0007669"/>
    <property type="project" value="UniProtKB-KW"/>
</dbReference>
<sequence length="641" mass="68095">MALHSLTDALTPVLAEIVSGGGYVSIFKSVVLIGILLLWCKLLAWASTDAKAAHLSQAAFNIGNLVGLIAAYAIVFLVPLSFWLIVPIVLLIMAGEVAVYLRARNKVAGLSDLKQQWDDYKKGMKRAKKSDTPGAVQLIAKSGPLPVPEGESPDRPAYDAAQLALGDALKKGADQIDISPSAEGMKVKYIVDCVSYDLPAVLDAAAGPAAISYIKAAAGMNVDEKRKPQTGTMKLTVEGGEKRDIKLQSAGTTAGEFIRLMVNSAKRHSRKMPELGFSEAQMKVIKESIADRSGVVLLCTPKGQGLTQLMYGVMRGHDAFMEHMHSIERDPPETIEGLTPNVLAANATPDEEAAKVDWVGSQDADVIMMDRMESPKSAASAIRYITESERPRRLYVGMRAGSTAEAIEQWRKLLGTEGQAQGMAVLKMVICGRVLRKLCAACKESYTPDPNTLRKLNMNPEKVSTLFKARETPLRDPKGNAIPCEFCKDLRFTGRTGVFEVLVVTDEIRAAIAADGGKPGSNFKTAFRKGKNRYLQEEALGLVESGDTSVQEVLRVLRPPEEAARPAAAPAARPAQRPAAAPGAPKPAGTPRPAGTAAAPAAPGARPAAAPGARPPAAQGARPPAAPGSTPRPPTSRPKSG</sequence>
<feature type="transmembrane region" description="Helical" evidence="5">
    <location>
        <begin position="25"/>
        <end position="46"/>
    </location>
</feature>
<feature type="compositionally biased region" description="Low complexity" evidence="4">
    <location>
        <begin position="591"/>
        <end position="623"/>
    </location>
</feature>
<evidence type="ECO:0000256" key="4">
    <source>
        <dbReference type="SAM" id="MobiDB-lite"/>
    </source>
</evidence>
<dbReference type="InterPro" id="IPR001482">
    <property type="entry name" value="T2SS/T4SS_dom"/>
</dbReference>
<feature type="domain" description="Bacterial type II secretion system protein E" evidence="6">
    <location>
        <begin position="163"/>
        <end position="555"/>
    </location>
</feature>
<evidence type="ECO:0000256" key="5">
    <source>
        <dbReference type="SAM" id="Phobius"/>
    </source>
</evidence>
<dbReference type="PANTHER" id="PTHR30258:SF2">
    <property type="entry name" value="COMG OPERON PROTEIN 1"/>
    <property type="match status" value="1"/>
</dbReference>
<evidence type="ECO:0000256" key="1">
    <source>
        <dbReference type="ARBA" id="ARBA00006611"/>
    </source>
</evidence>
<dbReference type="GO" id="GO:0005886">
    <property type="term" value="C:plasma membrane"/>
    <property type="evidence" value="ECO:0007669"/>
    <property type="project" value="TreeGrafter"/>
</dbReference>
<keyword evidence="5" id="KW-1133">Transmembrane helix</keyword>
<feature type="transmembrane region" description="Helical" evidence="5">
    <location>
        <begin position="58"/>
        <end position="76"/>
    </location>
</feature>
<feature type="region of interest" description="Disordered" evidence="4">
    <location>
        <begin position="562"/>
        <end position="641"/>
    </location>
</feature>
<evidence type="ECO:0000256" key="3">
    <source>
        <dbReference type="ARBA" id="ARBA00022840"/>
    </source>
</evidence>
<evidence type="ECO:0000256" key="2">
    <source>
        <dbReference type="ARBA" id="ARBA00022741"/>
    </source>
</evidence>
<keyword evidence="5" id="KW-0812">Transmembrane</keyword>
<dbReference type="Gene3D" id="3.30.450.90">
    <property type="match status" value="1"/>
</dbReference>
<dbReference type="PANTHER" id="PTHR30258">
    <property type="entry name" value="TYPE II SECRETION SYSTEM PROTEIN GSPE-RELATED"/>
    <property type="match status" value="1"/>
</dbReference>
<dbReference type="Proteomes" id="UP000593765">
    <property type="component" value="Chromosome"/>
</dbReference>
<keyword evidence="3" id="KW-0067">ATP-binding</keyword>
<comment type="similarity">
    <text evidence="1">Belongs to the GSP E family.</text>
</comment>
<keyword evidence="5" id="KW-0472">Membrane</keyword>
<evidence type="ECO:0000259" key="6">
    <source>
        <dbReference type="Pfam" id="PF00437"/>
    </source>
</evidence>
<dbReference type="EMBL" id="CP063458">
    <property type="protein sequence ID" value="QOV89149.1"/>
    <property type="molecule type" value="Genomic_DNA"/>
</dbReference>
<dbReference type="InterPro" id="IPR027417">
    <property type="entry name" value="P-loop_NTPase"/>
</dbReference>
<keyword evidence="8" id="KW-1185">Reference proteome</keyword>
<dbReference type="Gene3D" id="3.40.50.300">
    <property type="entry name" value="P-loop containing nucleotide triphosphate hydrolases"/>
    <property type="match status" value="1"/>
</dbReference>
<gene>
    <name evidence="7" type="primary">tadA</name>
    <name evidence="7" type="ORF">IPV69_23505</name>
</gene>
<name>A0A7M2WUN1_9BACT</name>
<dbReference type="Pfam" id="PF00437">
    <property type="entry name" value="T2SSE"/>
    <property type="match status" value="1"/>
</dbReference>
<dbReference type="KEGG" id="hbs:IPV69_23505"/>
<accession>A0A7M2WUN1</accession>
<protein>
    <submittedName>
        <fullName evidence="7">Flp pilus assembly complex ATPase component TadA</fullName>
    </submittedName>
</protein>
<dbReference type="GO" id="GO:0016887">
    <property type="term" value="F:ATP hydrolysis activity"/>
    <property type="evidence" value="ECO:0007669"/>
    <property type="project" value="TreeGrafter"/>
</dbReference>